<evidence type="ECO:0000313" key="1">
    <source>
        <dbReference type="EMBL" id="EFN83813.1"/>
    </source>
</evidence>
<dbReference type="EMBL" id="GL448795">
    <property type="protein sequence ID" value="EFN83813.1"/>
    <property type="molecule type" value="Genomic_DNA"/>
</dbReference>
<organism evidence="2">
    <name type="scientific">Harpegnathos saltator</name>
    <name type="common">Jerdon's jumping ant</name>
    <dbReference type="NCBI Taxonomy" id="610380"/>
    <lineage>
        <taxon>Eukaryota</taxon>
        <taxon>Metazoa</taxon>
        <taxon>Ecdysozoa</taxon>
        <taxon>Arthropoda</taxon>
        <taxon>Hexapoda</taxon>
        <taxon>Insecta</taxon>
        <taxon>Pterygota</taxon>
        <taxon>Neoptera</taxon>
        <taxon>Endopterygota</taxon>
        <taxon>Hymenoptera</taxon>
        <taxon>Apocrita</taxon>
        <taxon>Aculeata</taxon>
        <taxon>Formicoidea</taxon>
        <taxon>Formicidae</taxon>
        <taxon>Ponerinae</taxon>
        <taxon>Ponerini</taxon>
        <taxon>Harpegnathos</taxon>
    </lineage>
</organism>
<sequence length="51" mass="5955">AIHEEKHDKVILQHDNVRPHVAKPVKIYLETLKWEVLPHSPYSPDIAPSDY</sequence>
<dbReference type="InterPro" id="IPR036397">
    <property type="entry name" value="RNaseH_sf"/>
</dbReference>
<dbReference type="GO" id="GO:0032259">
    <property type="term" value="P:methylation"/>
    <property type="evidence" value="ECO:0007669"/>
    <property type="project" value="UniProtKB-KW"/>
</dbReference>
<dbReference type="PANTHER" id="PTHR46060">
    <property type="entry name" value="MARINER MOS1 TRANSPOSASE-LIKE PROTEIN"/>
    <property type="match status" value="1"/>
</dbReference>
<dbReference type="Proteomes" id="UP000008237">
    <property type="component" value="Unassembled WGS sequence"/>
</dbReference>
<reference evidence="1 2" key="1">
    <citation type="journal article" date="2010" name="Science">
        <title>Genomic comparison of the ants Camponotus floridanus and Harpegnathos saltator.</title>
        <authorList>
            <person name="Bonasio R."/>
            <person name="Zhang G."/>
            <person name="Ye C."/>
            <person name="Mutti N.S."/>
            <person name="Fang X."/>
            <person name="Qin N."/>
            <person name="Donahue G."/>
            <person name="Yang P."/>
            <person name="Li Q."/>
            <person name="Li C."/>
            <person name="Zhang P."/>
            <person name="Huang Z."/>
            <person name="Berger S.L."/>
            <person name="Reinberg D."/>
            <person name="Wang J."/>
            <person name="Liebig J."/>
        </authorList>
    </citation>
    <scope>NUCLEOTIDE SEQUENCE [LARGE SCALE GENOMIC DNA]</scope>
    <source>
        <strain evidence="1 2">R22 G/1</strain>
    </source>
</reference>
<name>E2BKH3_HARSA</name>
<dbReference type="AlphaFoldDB" id="E2BKH3"/>
<dbReference type="PANTHER" id="PTHR46060:SF1">
    <property type="entry name" value="MARINER MOS1 TRANSPOSASE-LIKE PROTEIN"/>
    <property type="match status" value="1"/>
</dbReference>
<dbReference type="InterPro" id="IPR052709">
    <property type="entry name" value="Transposase-MT_Hybrid"/>
</dbReference>
<feature type="non-terminal residue" evidence="1">
    <location>
        <position position="51"/>
    </location>
</feature>
<keyword evidence="1" id="KW-0489">Methyltransferase</keyword>
<evidence type="ECO:0000313" key="2">
    <source>
        <dbReference type="Proteomes" id="UP000008237"/>
    </source>
</evidence>
<dbReference type="Gene3D" id="3.30.420.10">
    <property type="entry name" value="Ribonuclease H-like superfamily/Ribonuclease H"/>
    <property type="match status" value="1"/>
</dbReference>
<keyword evidence="2" id="KW-1185">Reference proteome</keyword>
<feature type="non-terminal residue" evidence="1">
    <location>
        <position position="1"/>
    </location>
</feature>
<dbReference type="InParanoid" id="E2BKH3"/>
<dbReference type="GO" id="GO:0008168">
    <property type="term" value="F:methyltransferase activity"/>
    <property type="evidence" value="ECO:0007669"/>
    <property type="project" value="UniProtKB-KW"/>
</dbReference>
<protein>
    <submittedName>
        <fullName evidence="1">Histone-lysine N-methyltransferase SETMAR</fullName>
    </submittedName>
</protein>
<keyword evidence="1" id="KW-0808">Transferase</keyword>
<accession>E2BKH3</accession>
<dbReference type="GO" id="GO:0003676">
    <property type="term" value="F:nucleic acid binding"/>
    <property type="evidence" value="ECO:0007669"/>
    <property type="project" value="InterPro"/>
</dbReference>
<dbReference type="STRING" id="610380.E2BKH3"/>
<proteinExistence type="predicted"/>
<dbReference type="OMA" id="PHVAKQT"/>
<gene>
    <name evidence="1" type="ORF">EAI_12637</name>
</gene>